<evidence type="ECO:0000313" key="2">
    <source>
        <dbReference type="EMBL" id="MPM46974.1"/>
    </source>
</evidence>
<organism evidence="2">
    <name type="scientific">bioreactor metagenome</name>
    <dbReference type="NCBI Taxonomy" id="1076179"/>
    <lineage>
        <taxon>unclassified sequences</taxon>
        <taxon>metagenomes</taxon>
        <taxon>ecological metagenomes</taxon>
    </lineage>
</organism>
<protein>
    <submittedName>
        <fullName evidence="2">Uncharacterized protein</fullName>
    </submittedName>
</protein>
<feature type="transmembrane region" description="Helical" evidence="1">
    <location>
        <begin position="20"/>
        <end position="39"/>
    </location>
</feature>
<evidence type="ECO:0000256" key="1">
    <source>
        <dbReference type="SAM" id="Phobius"/>
    </source>
</evidence>
<keyword evidence="1" id="KW-0472">Membrane</keyword>
<proteinExistence type="predicted"/>
<name>A0A645ABB4_9ZZZZ</name>
<dbReference type="AlphaFoldDB" id="A0A645ABB4"/>
<reference evidence="2" key="1">
    <citation type="submission" date="2019-08" db="EMBL/GenBank/DDBJ databases">
        <authorList>
            <person name="Kucharzyk K."/>
            <person name="Murdoch R.W."/>
            <person name="Higgins S."/>
            <person name="Loffler F."/>
        </authorList>
    </citation>
    <scope>NUCLEOTIDE SEQUENCE</scope>
</reference>
<gene>
    <name evidence="2" type="ORF">SDC9_93681</name>
</gene>
<comment type="caution">
    <text evidence="2">The sequence shown here is derived from an EMBL/GenBank/DDBJ whole genome shotgun (WGS) entry which is preliminary data.</text>
</comment>
<dbReference type="EMBL" id="VSSQ01011497">
    <property type="protein sequence ID" value="MPM46974.1"/>
    <property type="molecule type" value="Genomic_DNA"/>
</dbReference>
<sequence>MLRRSRTTAIFGVYRVFQTLISTSGVSDISLALLVVGFYRKDNYKSAKKRRIAPPLTTLRIIQFKSNRKMQCGPVSPS</sequence>
<accession>A0A645ABB4</accession>
<keyword evidence="1" id="KW-0812">Transmembrane</keyword>
<keyword evidence="1" id="KW-1133">Transmembrane helix</keyword>